<feature type="transmembrane region" description="Helical" evidence="9">
    <location>
        <begin position="222"/>
        <end position="242"/>
    </location>
</feature>
<dbReference type="PANTHER" id="PTHR30330:SF14">
    <property type="entry name" value="SODIUM_AMINO ACID (ALANINE) SYMPORTER"/>
    <property type="match status" value="1"/>
</dbReference>
<gene>
    <name evidence="10" type="ORF">H9714_05165</name>
</gene>
<dbReference type="AlphaFoldDB" id="A0A9D2S5M3"/>
<keyword evidence="5 9" id="KW-0812">Transmembrane</keyword>
<feature type="transmembrane region" description="Helical" evidence="9">
    <location>
        <begin position="73"/>
        <end position="97"/>
    </location>
</feature>
<feature type="transmembrane region" description="Helical" evidence="9">
    <location>
        <begin position="156"/>
        <end position="176"/>
    </location>
</feature>
<feature type="transmembrane region" description="Helical" evidence="9">
    <location>
        <begin position="103"/>
        <end position="124"/>
    </location>
</feature>
<keyword evidence="4 9" id="KW-1003">Cell membrane</keyword>
<evidence type="ECO:0000256" key="3">
    <source>
        <dbReference type="ARBA" id="ARBA00022448"/>
    </source>
</evidence>
<evidence type="ECO:0000256" key="8">
    <source>
        <dbReference type="ARBA" id="ARBA00023136"/>
    </source>
</evidence>
<evidence type="ECO:0000256" key="7">
    <source>
        <dbReference type="ARBA" id="ARBA00022989"/>
    </source>
</evidence>
<reference evidence="10" key="1">
    <citation type="journal article" date="2021" name="PeerJ">
        <title>Extensive microbial diversity within the chicken gut microbiome revealed by metagenomics and culture.</title>
        <authorList>
            <person name="Gilroy R."/>
            <person name="Ravi A."/>
            <person name="Getino M."/>
            <person name="Pursley I."/>
            <person name="Horton D.L."/>
            <person name="Alikhan N.F."/>
            <person name="Baker D."/>
            <person name="Gharbi K."/>
            <person name="Hall N."/>
            <person name="Watson M."/>
            <person name="Adriaenssens E.M."/>
            <person name="Foster-Nyarko E."/>
            <person name="Jarju S."/>
            <person name="Secka A."/>
            <person name="Antonio M."/>
            <person name="Oren A."/>
            <person name="Chaudhuri R.R."/>
            <person name="La Ragione R."/>
            <person name="Hildebrand F."/>
            <person name="Pallen M.J."/>
        </authorList>
    </citation>
    <scope>NUCLEOTIDE SEQUENCE</scope>
    <source>
        <strain evidence="10">CHK189-11263</strain>
    </source>
</reference>
<evidence type="ECO:0000256" key="5">
    <source>
        <dbReference type="ARBA" id="ARBA00022692"/>
    </source>
</evidence>
<evidence type="ECO:0000256" key="4">
    <source>
        <dbReference type="ARBA" id="ARBA00022475"/>
    </source>
</evidence>
<feature type="transmembrane region" description="Helical" evidence="9">
    <location>
        <begin position="428"/>
        <end position="449"/>
    </location>
</feature>
<dbReference type="GO" id="GO:0005283">
    <property type="term" value="F:amino acid:sodium symporter activity"/>
    <property type="evidence" value="ECO:0007669"/>
    <property type="project" value="InterPro"/>
</dbReference>
<name>A0A9D2S5M3_9FIRM</name>
<feature type="transmembrane region" description="Helical" evidence="9">
    <location>
        <begin position="18"/>
        <end position="37"/>
    </location>
</feature>
<dbReference type="Proteomes" id="UP000824208">
    <property type="component" value="Unassembled WGS sequence"/>
</dbReference>
<evidence type="ECO:0000256" key="2">
    <source>
        <dbReference type="ARBA" id="ARBA00009261"/>
    </source>
</evidence>
<evidence type="ECO:0000256" key="1">
    <source>
        <dbReference type="ARBA" id="ARBA00004651"/>
    </source>
</evidence>
<dbReference type="EMBL" id="DWYC01000051">
    <property type="protein sequence ID" value="HJB56926.1"/>
    <property type="molecule type" value="Genomic_DNA"/>
</dbReference>
<reference evidence="10" key="2">
    <citation type="submission" date="2021-04" db="EMBL/GenBank/DDBJ databases">
        <authorList>
            <person name="Gilroy R."/>
        </authorList>
    </citation>
    <scope>NUCLEOTIDE SEQUENCE</scope>
    <source>
        <strain evidence="10">CHK189-11263</strain>
    </source>
</reference>
<accession>A0A9D2S5M3</accession>
<feature type="transmembrane region" description="Helical" evidence="9">
    <location>
        <begin position="311"/>
        <end position="332"/>
    </location>
</feature>
<comment type="similarity">
    <text evidence="2 9">Belongs to the alanine or glycine:cation symporter (AGCS) (TC 2.A.25) family.</text>
</comment>
<proteinExistence type="inferred from homology"/>
<feature type="transmembrane region" description="Helical" evidence="9">
    <location>
        <begin position="188"/>
        <end position="210"/>
    </location>
</feature>
<keyword evidence="6 9" id="KW-0769">Symport</keyword>
<protein>
    <submittedName>
        <fullName evidence="10">Sodium:alanine symporter family protein</fullName>
    </submittedName>
</protein>
<dbReference type="PANTHER" id="PTHR30330">
    <property type="entry name" value="AGSS FAMILY TRANSPORTER, SODIUM-ALANINE"/>
    <property type="match status" value="1"/>
</dbReference>
<dbReference type="FunFam" id="1.20.1740.10:FF:000004">
    <property type="entry name" value="Sodium:alanine symporter family protein"/>
    <property type="match status" value="1"/>
</dbReference>
<keyword evidence="3 9" id="KW-0813">Transport</keyword>
<organism evidence="10 11">
    <name type="scientific">Candidatus Flavonifractor intestinipullorum</name>
    <dbReference type="NCBI Taxonomy" id="2838587"/>
    <lineage>
        <taxon>Bacteria</taxon>
        <taxon>Bacillati</taxon>
        <taxon>Bacillota</taxon>
        <taxon>Clostridia</taxon>
        <taxon>Eubacteriales</taxon>
        <taxon>Oscillospiraceae</taxon>
        <taxon>Flavonifractor</taxon>
    </lineage>
</organism>
<evidence type="ECO:0000313" key="11">
    <source>
        <dbReference type="Proteomes" id="UP000824208"/>
    </source>
</evidence>
<comment type="subcellular location">
    <subcellularLocation>
        <location evidence="1 9">Cell membrane</location>
        <topology evidence="1 9">Multi-pass membrane protein</topology>
    </subcellularLocation>
</comment>
<dbReference type="PRINTS" id="PR00175">
    <property type="entry name" value="NAALASMPORT"/>
</dbReference>
<feature type="transmembrane region" description="Helical" evidence="9">
    <location>
        <begin position="366"/>
        <end position="386"/>
    </location>
</feature>
<feature type="transmembrane region" description="Helical" evidence="9">
    <location>
        <begin position="393"/>
        <end position="416"/>
    </location>
</feature>
<dbReference type="Pfam" id="PF01235">
    <property type="entry name" value="Na_Ala_symp"/>
    <property type="match status" value="1"/>
</dbReference>
<dbReference type="InterPro" id="IPR001463">
    <property type="entry name" value="Na/Ala_symport"/>
</dbReference>
<evidence type="ECO:0000313" key="10">
    <source>
        <dbReference type="EMBL" id="HJB56926.1"/>
    </source>
</evidence>
<feature type="transmembrane region" description="Helical" evidence="9">
    <location>
        <begin position="262"/>
        <end position="279"/>
    </location>
</feature>
<keyword evidence="7 9" id="KW-1133">Transmembrane helix</keyword>
<evidence type="ECO:0000256" key="9">
    <source>
        <dbReference type="RuleBase" id="RU363064"/>
    </source>
</evidence>
<dbReference type="Gene3D" id="1.20.1740.10">
    <property type="entry name" value="Amino acid/polyamine transporter I"/>
    <property type="match status" value="1"/>
</dbReference>
<comment type="caution">
    <text evidence="10">The sequence shown here is derived from an EMBL/GenBank/DDBJ whole genome shotgun (WGS) entry which is preliminary data.</text>
</comment>
<keyword evidence="8 9" id="KW-0472">Membrane</keyword>
<dbReference type="NCBIfam" id="TIGR00835">
    <property type="entry name" value="agcS"/>
    <property type="match status" value="1"/>
</dbReference>
<dbReference type="GO" id="GO:0005886">
    <property type="term" value="C:plasma membrane"/>
    <property type="evidence" value="ECO:0007669"/>
    <property type="project" value="UniProtKB-SubCell"/>
</dbReference>
<evidence type="ECO:0000256" key="6">
    <source>
        <dbReference type="ARBA" id="ARBA00022847"/>
    </source>
</evidence>
<sequence length="464" mass="49000">MQAFVDTLTVWAGNAADFVWNSILLVVLVGTGLYLTIRLGFIQIRKFGTGWRSMFGGFSLSGKKADKDGMSSFQAAATSIAAQVGTGNIVGCATAILLGGPGAVFWIWVAAFLGMATIYSEAVLAQHFKTRDGDGNVIGGPVYYIRAAFKGAFGKFLAGFFAVAIILALGVMGNMVQANAISNAFATAFHVPAVAVGVILAIISAFIFMGGVTRIASVTEKLVPVMAVCYLVGSLIIVFANITSLPRVFHDIFVGAFDPEAIVGGGVGIGMMQAVRYGVARGLFSNEAGLGSTPHAHAMAKVDKPQDQGHIAIVCVFIDTFVVLTLTAMVILTTGVNTAYTGDDSVADSLAQMAFGTLFGTNLGNMFVAICLFFFAFSTIIGWYFFGEQNVKYLFGVKAVKVYSVIVVICVVIGSLMELPLVWNLSDFFNAVMALPNLIALLALSGLVVRITKGKEDPASQLRK</sequence>